<reference evidence="1" key="1">
    <citation type="submission" date="2020-05" db="EMBL/GenBank/DDBJ databases">
        <title>Large-scale comparative analyses of tick genomes elucidate their genetic diversity and vector capacities.</title>
        <authorList>
            <person name="Jia N."/>
            <person name="Wang J."/>
            <person name="Shi W."/>
            <person name="Du L."/>
            <person name="Sun Y."/>
            <person name="Zhan W."/>
            <person name="Jiang J."/>
            <person name="Wang Q."/>
            <person name="Zhang B."/>
            <person name="Ji P."/>
            <person name="Sakyi L.B."/>
            <person name="Cui X."/>
            <person name="Yuan T."/>
            <person name="Jiang B."/>
            <person name="Yang W."/>
            <person name="Lam T.T.-Y."/>
            <person name="Chang Q."/>
            <person name="Ding S."/>
            <person name="Wang X."/>
            <person name="Zhu J."/>
            <person name="Ruan X."/>
            <person name="Zhao L."/>
            <person name="Wei J."/>
            <person name="Que T."/>
            <person name="Du C."/>
            <person name="Cheng J."/>
            <person name="Dai P."/>
            <person name="Han X."/>
            <person name="Huang E."/>
            <person name="Gao Y."/>
            <person name="Liu J."/>
            <person name="Shao H."/>
            <person name="Ye R."/>
            <person name="Li L."/>
            <person name="Wei W."/>
            <person name="Wang X."/>
            <person name="Wang C."/>
            <person name="Yang T."/>
            <person name="Huo Q."/>
            <person name="Li W."/>
            <person name="Guo W."/>
            <person name="Chen H."/>
            <person name="Zhou L."/>
            <person name="Ni X."/>
            <person name="Tian J."/>
            <person name="Zhou Y."/>
            <person name="Sheng Y."/>
            <person name="Liu T."/>
            <person name="Pan Y."/>
            <person name="Xia L."/>
            <person name="Li J."/>
            <person name="Zhao F."/>
            <person name="Cao W."/>
        </authorList>
    </citation>
    <scope>NUCLEOTIDE SEQUENCE</scope>
    <source>
        <strain evidence="1">Hyas-2018</strain>
    </source>
</reference>
<name>A0ACB7TQE0_HYAAI</name>
<dbReference type="EMBL" id="CM023481">
    <property type="protein sequence ID" value="KAH6947572.1"/>
    <property type="molecule type" value="Genomic_DNA"/>
</dbReference>
<comment type="caution">
    <text evidence="1">The sequence shown here is derived from an EMBL/GenBank/DDBJ whole genome shotgun (WGS) entry which is preliminary data.</text>
</comment>
<evidence type="ECO:0000313" key="1">
    <source>
        <dbReference type="EMBL" id="KAH6947572.1"/>
    </source>
</evidence>
<protein>
    <submittedName>
        <fullName evidence="1">Uncharacterized protein</fullName>
    </submittedName>
</protein>
<proteinExistence type="predicted"/>
<keyword evidence="2" id="KW-1185">Reference proteome</keyword>
<accession>A0ACB7TQE0</accession>
<sequence>MACGQRSTRAARRFERSSIGATTEQPKKHRQVLRRADVVLQRQLRALQLLGLAGAAHAPQFAFAACLRACERIDGHTSEARIRDSRLVFLFRWEPYTHGSTSDGAAAGHLSLLRRALWDNDSDRCPIAVRFGWKLEKR</sequence>
<gene>
    <name evidence="1" type="ORF">HPB50_020149</name>
</gene>
<dbReference type="Proteomes" id="UP000821845">
    <property type="component" value="Chromosome 1"/>
</dbReference>
<organism evidence="1 2">
    <name type="scientific">Hyalomma asiaticum</name>
    <name type="common">Tick</name>
    <dbReference type="NCBI Taxonomy" id="266040"/>
    <lineage>
        <taxon>Eukaryota</taxon>
        <taxon>Metazoa</taxon>
        <taxon>Ecdysozoa</taxon>
        <taxon>Arthropoda</taxon>
        <taxon>Chelicerata</taxon>
        <taxon>Arachnida</taxon>
        <taxon>Acari</taxon>
        <taxon>Parasitiformes</taxon>
        <taxon>Ixodida</taxon>
        <taxon>Ixodoidea</taxon>
        <taxon>Ixodidae</taxon>
        <taxon>Hyalomminae</taxon>
        <taxon>Hyalomma</taxon>
    </lineage>
</organism>
<evidence type="ECO:0000313" key="2">
    <source>
        <dbReference type="Proteomes" id="UP000821845"/>
    </source>
</evidence>